<accession>A0A2Z4Y871</accession>
<dbReference type="InterPro" id="IPR036390">
    <property type="entry name" value="WH_DNA-bd_sf"/>
</dbReference>
<dbReference type="KEGG" id="schv:BRCON_2678"/>
<feature type="domain" description="HTH arsR-type" evidence="5">
    <location>
        <begin position="10"/>
        <end position="109"/>
    </location>
</feature>
<dbReference type="AlphaFoldDB" id="A0A2Z4Y871"/>
<sequence length="150" mass="17569">MLQKYIRYNEYANMLEGMQNLFGALSHPTRLRVLNLLARGGREFCVCELVEILKVPQSTLSRLLMPLRQSGIVQAERAGQWVHYKITPLYRSYIRMLLEKCPTEKFQLESDLERATRLQARNRAAASYCTAKRRPSKKPVRQQRQKRSNV</sequence>
<feature type="region of interest" description="Disordered" evidence="4">
    <location>
        <begin position="129"/>
        <end position="150"/>
    </location>
</feature>
<evidence type="ECO:0000256" key="3">
    <source>
        <dbReference type="ARBA" id="ARBA00023163"/>
    </source>
</evidence>
<evidence type="ECO:0000256" key="2">
    <source>
        <dbReference type="ARBA" id="ARBA00023125"/>
    </source>
</evidence>
<evidence type="ECO:0000313" key="7">
    <source>
        <dbReference type="Proteomes" id="UP000262583"/>
    </source>
</evidence>
<dbReference type="EMBL" id="CP030759">
    <property type="protein sequence ID" value="AXA37420.1"/>
    <property type="molecule type" value="Genomic_DNA"/>
</dbReference>
<dbReference type="InterPro" id="IPR011991">
    <property type="entry name" value="ArsR-like_HTH"/>
</dbReference>
<dbReference type="Gene3D" id="1.10.10.10">
    <property type="entry name" value="Winged helix-like DNA-binding domain superfamily/Winged helix DNA-binding domain"/>
    <property type="match status" value="1"/>
</dbReference>
<evidence type="ECO:0000259" key="5">
    <source>
        <dbReference type="PROSITE" id="PS50987"/>
    </source>
</evidence>
<dbReference type="PANTHER" id="PTHR43132:SF2">
    <property type="entry name" value="ARSENICAL RESISTANCE OPERON REPRESSOR ARSR-RELATED"/>
    <property type="match status" value="1"/>
</dbReference>
<proteinExistence type="predicted"/>
<gene>
    <name evidence="6" type="ORF">BRCON_2678</name>
</gene>
<dbReference type="InterPro" id="IPR001845">
    <property type="entry name" value="HTH_ArsR_DNA-bd_dom"/>
</dbReference>
<dbReference type="SMART" id="SM00418">
    <property type="entry name" value="HTH_ARSR"/>
    <property type="match status" value="1"/>
</dbReference>
<dbReference type="SUPFAM" id="SSF46785">
    <property type="entry name" value="Winged helix' DNA-binding domain"/>
    <property type="match status" value="1"/>
</dbReference>
<dbReference type="Pfam" id="PF01022">
    <property type="entry name" value="HTH_5"/>
    <property type="match status" value="1"/>
</dbReference>
<dbReference type="GO" id="GO:0003700">
    <property type="term" value="F:DNA-binding transcription factor activity"/>
    <property type="evidence" value="ECO:0007669"/>
    <property type="project" value="InterPro"/>
</dbReference>
<protein>
    <submittedName>
        <fullName evidence="6">Arsenical resistance operon repressor ArsR</fullName>
    </submittedName>
</protein>
<dbReference type="PROSITE" id="PS50987">
    <property type="entry name" value="HTH_ARSR_2"/>
    <property type="match status" value="1"/>
</dbReference>
<dbReference type="PANTHER" id="PTHR43132">
    <property type="entry name" value="ARSENICAL RESISTANCE OPERON REPRESSOR ARSR-RELATED"/>
    <property type="match status" value="1"/>
</dbReference>
<evidence type="ECO:0000256" key="1">
    <source>
        <dbReference type="ARBA" id="ARBA00023015"/>
    </source>
</evidence>
<reference evidence="6 7" key="1">
    <citation type="submission" date="2018-05" db="EMBL/GenBank/DDBJ databases">
        <title>A metagenomic window into the 2 km-deep terrestrial subsurface aquifer revealed taxonomically and functionally diverse microbial community comprising novel uncultured bacterial lineages.</title>
        <authorList>
            <person name="Kadnikov V.V."/>
            <person name="Mardanov A.V."/>
            <person name="Beletsky A.V."/>
            <person name="Banks D."/>
            <person name="Pimenov N.V."/>
            <person name="Frank Y.A."/>
            <person name="Karnachuk O.V."/>
            <person name="Ravin N.V."/>
        </authorList>
    </citation>
    <scope>NUCLEOTIDE SEQUENCE [LARGE SCALE GENOMIC DNA]</scope>
    <source>
        <strain evidence="6">BY</strain>
    </source>
</reference>
<evidence type="ECO:0000256" key="4">
    <source>
        <dbReference type="SAM" id="MobiDB-lite"/>
    </source>
</evidence>
<keyword evidence="2" id="KW-0238">DNA-binding</keyword>
<dbReference type="InterPro" id="IPR036388">
    <property type="entry name" value="WH-like_DNA-bd_sf"/>
</dbReference>
<dbReference type="CDD" id="cd00090">
    <property type="entry name" value="HTH_ARSR"/>
    <property type="match status" value="1"/>
</dbReference>
<keyword evidence="3" id="KW-0804">Transcription</keyword>
<name>A0A2Z4Y871_SUMC1</name>
<feature type="compositionally biased region" description="Basic residues" evidence="4">
    <location>
        <begin position="131"/>
        <end position="150"/>
    </location>
</feature>
<evidence type="ECO:0000313" key="6">
    <source>
        <dbReference type="EMBL" id="AXA37420.1"/>
    </source>
</evidence>
<keyword evidence="1" id="KW-0805">Transcription regulation</keyword>
<dbReference type="Proteomes" id="UP000262583">
    <property type="component" value="Chromosome"/>
</dbReference>
<dbReference type="NCBIfam" id="NF033788">
    <property type="entry name" value="HTH_metalloreg"/>
    <property type="match status" value="1"/>
</dbReference>
<organism evidence="6 7">
    <name type="scientific">Sumerlaea chitinivorans</name>
    <dbReference type="NCBI Taxonomy" id="2250252"/>
    <lineage>
        <taxon>Bacteria</taxon>
        <taxon>Candidatus Sumerlaeota</taxon>
        <taxon>Candidatus Sumerlaeia</taxon>
        <taxon>Candidatus Sumerlaeales</taxon>
        <taxon>Candidatus Sumerlaeaceae</taxon>
        <taxon>Candidatus Sumerlaea</taxon>
    </lineage>
</organism>
<dbReference type="PRINTS" id="PR00778">
    <property type="entry name" value="HTHARSR"/>
</dbReference>
<dbReference type="GO" id="GO:0003677">
    <property type="term" value="F:DNA binding"/>
    <property type="evidence" value="ECO:0007669"/>
    <property type="project" value="UniProtKB-KW"/>
</dbReference>
<dbReference type="InterPro" id="IPR051011">
    <property type="entry name" value="Metal_resp_trans_reg"/>
</dbReference>